<dbReference type="RefSeq" id="WP_213110019.1">
    <property type="nucleotide sequence ID" value="NZ_JAGYPJ010000001.1"/>
</dbReference>
<evidence type="ECO:0000313" key="4">
    <source>
        <dbReference type="Proteomes" id="UP000682713"/>
    </source>
</evidence>
<accession>A0A942TKJ8</accession>
<dbReference type="AlphaFoldDB" id="A0A942TKJ8"/>
<name>A0A942TKJ8_9BACI</name>
<evidence type="ECO:0000313" key="3">
    <source>
        <dbReference type="EMBL" id="MBS4199330.1"/>
    </source>
</evidence>
<evidence type="ECO:0000256" key="1">
    <source>
        <dbReference type="SAM" id="Phobius"/>
    </source>
</evidence>
<protein>
    <submittedName>
        <fullName evidence="3">50S ribosome-binding GTPase</fullName>
    </submittedName>
</protein>
<dbReference type="EMBL" id="JAGYPJ010000001">
    <property type="protein sequence ID" value="MBS4199330.1"/>
    <property type="molecule type" value="Genomic_DNA"/>
</dbReference>
<organism evidence="3 4">
    <name type="scientific">Lederbergia citrisecunda</name>
    <dbReference type="NCBI Taxonomy" id="2833583"/>
    <lineage>
        <taxon>Bacteria</taxon>
        <taxon>Bacillati</taxon>
        <taxon>Bacillota</taxon>
        <taxon>Bacilli</taxon>
        <taxon>Bacillales</taxon>
        <taxon>Bacillaceae</taxon>
        <taxon>Lederbergia</taxon>
    </lineage>
</organism>
<comment type="caution">
    <text evidence="3">The sequence shown here is derived from an EMBL/GenBank/DDBJ whole genome shotgun (WGS) entry which is preliminary data.</text>
</comment>
<reference evidence="3 4" key="1">
    <citation type="submission" date="2021-05" db="EMBL/GenBank/DDBJ databases">
        <title>Novel Bacillus species.</title>
        <authorList>
            <person name="Liu G."/>
        </authorList>
    </citation>
    <scope>NUCLEOTIDE SEQUENCE [LARGE SCALE GENOMIC DNA]</scope>
    <source>
        <strain evidence="3 4">FJAT-49732</strain>
    </source>
</reference>
<sequence>MIATEVSYSEIFTKEVSKTLQTLEEFKILANNEINHKQLKEMLNAINQDVSTGIDKIQGNLVYLMQNVDWNRFNLSFFGETNAGKSTLLEALLRGNGELIGDGKKDYTQTLGEKKYGDVTLLDLPGIEGNEEKYISEIKRGIEKSHVVFFVIGTNKEPEEETLQKIRSYLKDQAKVYSIINVRGKPSTYKYKKEIYDANIQKIEARTIQKFRRILGNHYVDNLVVNAHLSFLALGNPNREDLINDQQKLMEVFSSKREAYSFSKLLLIERMIHELSISSMEEISLSNTYKFLGIFEEVNERILKGKNDFDAAVKALKNHISSTIVEVEKCISKYRNEIINLIDRKLEGFKSDLHKIVYEGIDQKSNEAILKRRLTNEKKTFEKSIITELKNILGNMRNEITDAIRQLHNRMDLEFKFSGIGQSDFNIGDILKNVEVNVKYVLGQILEVGLSIGGVIIAIVANPVLGIISGVVSLVKKIWDWFFGDPNKRKREAKNKAYHEINNTVNKVKKEVLLKTEKELKNLESSIKKQVTGIKTINHEIEKLSYAMDGKITELDHLKVKISKALVATILKKPVEFAFFDIGLQSGLLIGENISMNTASVFRLKMLSTFSSTGKYFDSLENDIDENHIIFDSQDEFTFQSTSNLINYLKMQDPYFPIQGVRRKES</sequence>
<dbReference type="Pfam" id="PF01926">
    <property type="entry name" value="MMR_HSR1"/>
    <property type="match status" value="1"/>
</dbReference>
<keyword evidence="4" id="KW-1185">Reference proteome</keyword>
<feature type="transmembrane region" description="Helical" evidence="1">
    <location>
        <begin position="448"/>
        <end position="475"/>
    </location>
</feature>
<dbReference type="Gene3D" id="3.40.50.300">
    <property type="entry name" value="P-loop containing nucleotide triphosphate hydrolases"/>
    <property type="match status" value="1"/>
</dbReference>
<evidence type="ECO:0000259" key="2">
    <source>
        <dbReference type="Pfam" id="PF01926"/>
    </source>
</evidence>
<keyword evidence="1" id="KW-0472">Membrane</keyword>
<dbReference type="InterPro" id="IPR006073">
    <property type="entry name" value="GTP-bd"/>
</dbReference>
<keyword evidence="1" id="KW-1133">Transmembrane helix</keyword>
<dbReference type="SUPFAM" id="SSF52540">
    <property type="entry name" value="P-loop containing nucleoside triphosphate hydrolases"/>
    <property type="match status" value="1"/>
</dbReference>
<gene>
    <name evidence="3" type="ORF">KHA93_06645</name>
</gene>
<dbReference type="Proteomes" id="UP000682713">
    <property type="component" value="Unassembled WGS sequence"/>
</dbReference>
<keyword evidence="1" id="KW-0812">Transmembrane</keyword>
<dbReference type="InterPro" id="IPR027417">
    <property type="entry name" value="P-loop_NTPase"/>
</dbReference>
<proteinExistence type="predicted"/>
<dbReference type="GO" id="GO:0005525">
    <property type="term" value="F:GTP binding"/>
    <property type="evidence" value="ECO:0007669"/>
    <property type="project" value="InterPro"/>
</dbReference>
<feature type="domain" description="G" evidence="2">
    <location>
        <begin position="76"/>
        <end position="176"/>
    </location>
</feature>